<dbReference type="Gene3D" id="3.30.1150.10">
    <property type="match status" value="1"/>
</dbReference>
<dbReference type="InterPro" id="IPR052173">
    <property type="entry name" value="Beta-lactam_resp_regulator"/>
</dbReference>
<accession>A0A939EW76</accession>
<evidence type="ECO:0000256" key="1">
    <source>
        <dbReference type="ARBA" id="ARBA00004167"/>
    </source>
</evidence>
<proteinExistence type="predicted"/>
<feature type="transmembrane region" description="Helical" evidence="6">
    <location>
        <begin position="6"/>
        <end position="28"/>
    </location>
</feature>
<evidence type="ECO:0000313" key="8">
    <source>
        <dbReference type="EMBL" id="MBO0358321.1"/>
    </source>
</evidence>
<dbReference type="PROSITE" id="PS52015">
    <property type="entry name" value="TONB_CTD"/>
    <property type="match status" value="1"/>
</dbReference>
<keyword evidence="2 6" id="KW-0812">Transmembrane</keyword>
<evidence type="ECO:0000256" key="3">
    <source>
        <dbReference type="ARBA" id="ARBA00022989"/>
    </source>
</evidence>
<organism evidence="8 9">
    <name type="scientific">Hymenobacter telluris</name>
    <dbReference type="NCBI Taxonomy" id="2816474"/>
    <lineage>
        <taxon>Bacteria</taxon>
        <taxon>Pseudomonadati</taxon>
        <taxon>Bacteroidota</taxon>
        <taxon>Cytophagia</taxon>
        <taxon>Cytophagales</taxon>
        <taxon>Hymenobacteraceae</taxon>
        <taxon>Hymenobacter</taxon>
    </lineage>
</organism>
<dbReference type="InterPro" id="IPR037682">
    <property type="entry name" value="TonB_C"/>
</dbReference>
<dbReference type="Pfam" id="PF05569">
    <property type="entry name" value="Peptidase_M56"/>
    <property type="match status" value="1"/>
</dbReference>
<dbReference type="Proteomes" id="UP000664144">
    <property type="component" value="Unassembled WGS sequence"/>
</dbReference>
<evidence type="ECO:0000256" key="5">
    <source>
        <dbReference type="SAM" id="MobiDB-lite"/>
    </source>
</evidence>
<dbReference type="GO" id="GO:0016020">
    <property type="term" value="C:membrane"/>
    <property type="evidence" value="ECO:0007669"/>
    <property type="project" value="UniProtKB-SubCell"/>
</dbReference>
<dbReference type="Pfam" id="PF03544">
    <property type="entry name" value="TonB_C"/>
    <property type="match status" value="1"/>
</dbReference>
<feature type="transmembrane region" description="Helical" evidence="6">
    <location>
        <begin position="40"/>
        <end position="59"/>
    </location>
</feature>
<dbReference type="PANTHER" id="PTHR34978:SF3">
    <property type="entry name" value="SLR0241 PROTEIN"/>
    <property type="match status" value="1"/>
</dbReference>
<sequence>MTTPALLNWMWQSTLCLGACWLLYWLALRRETHFHYNRQFLRYTPWLALLLPPILTVLAPKLGSWLPSQAAPSALLAPAFVLPTAVVSTTGISPTYWGWLPLVYVAGVGLGVARLGWQVFRLWQTTRRLPRQPRAGYTLVSTSGQLPISSFGRFVFWDETADLAPTEAQQVLCHELVHVQQGHTWEQLHLRVLQVVLWFNPFVHGYPRALALTHEYLADAAVLAAAAPSTTPATYVALLARLALRRLYPNLPLPHSFTHSPILTRIAMLQSSPRVRRWKQWLILPVSAVLLVTISCEKAAEPTAPTATSSDSHSMPPPPPPPAVYAFAEHMPEYAGGMTKLLTDITQQLRYPAAALKAELEGKVFVDFIIASDGSMQAVSLKKGISAPANMAPAAQAMNEAALDAVRNLPGTWTPGSQDGKQVAVSYTVPIAFTLNQAQVKLPNQKIVSVTYPAQQQ</sequence>
<dbReference type="InterPro" id="IPR008756">
    <property type="entry name" value="Peptidase_M56"/>
</dbReference>
<evidence type="ECO:0000256" key="4">
    <source>
        <dbReference type="ARBA" id="ARBA00023136"/>
    </source>
</evidence>
<feature type="region of interest" description="Disordered" evidence="5">
    <location>
        <begin position="302"/>
        <end position="322"/>
    </location>
</feature>
<gene>
    <name evidence="8" type="ORF">J0X19_10230</name>
</gene>
<dbReference type="EMBL" id="JAFLQZ010000005">
    <property type="protein sequence ID" value="MBO0358321.1"/>
    <property type="molecule type" value="Genomic_DNA"/>
</dbReference>
<protein>
    <submittedName>
        <fullName evidence="8">TonB family protein</fullName>
    </submittedName>
</protein>
<evidence type="ECO:0000259" key="7">
    <source>
        <dbReference type="PROSITE" id="PS52015"/>
    </source>
</evidence>
<reference evidence="8" key="1">
    <citation type="submission" date="2021-03" db="EMBL/GenBank/DDBJ databases">
        <authorList>
            <person name="Kim M.K."/>
        </authorList>
    </citation>
    <scope>NUCLEOTIDE SEQUENCE</scope>
    <source>
        <strain evidence="8">BT186</strain>
    </source>
</reference>
<comment type="subcellular location">
    <subcellularLocation>
        <location evidence="1">Membrane</location>
        <topology evidence="1">Single-pass membrane protein</topology>
    </subcellularLocation>
</comment>
<dbReference type="NCBIfam" id="TIGR01352">
    <property type="entry name" value="tonB_Cterm"/>
    <property type="match status" value="1"/>
</dbReference>
<evidence type="ECO:0000256" key="2">
    <source>
        <dbReference type="ARBA" id="ARBA00022692"/>
    </source>
</evidence>
<dbReference type="PANTHER" id="PTHR34978">
    <property type="entry name" value="POSSIBLE SENSOR-TRANSDUCER PROTEIN BLAR"/>
    <property type="match status" value="1"/>
</dbReference>
<keyword evidence="4 6" id="KW-0472">Membrane</keyword>
<name>A0A939EW76_9BACT</name>
<keyword evidence="9" id="KW-1185">Reference proteome</keyword>
<dbReference type="RefSeq" id="WP_206984258.1">
    <property type="nucleotide sequence ID" value="NZ_JAFLQZ010000005.1"/>
</dbReference>
<comment type="caution">
    <text evidence="8">The sequence shown here is derived from an EMBL/GenBank/DDBJ whole genome shotgun (WGS) entry which is preliminary data.</text>
</comment>
<evidence type="ECO:0000256" key="6">
    <source>
        <dbReference type="SAM" id="Phobius"/>
    </source>
</evidence>
<feature type="transmembrane region" description="Helical" evidence="6">
    <location>
        <begin position="96"/>
        <end position="117"/>
    </location>
</feature>
<evidence type="ECO:0000313" key="9">
    <source>
        <dbReference type="Proteomes" id="UP000664144"/>
    </source>
</evidence>
<keyword evidence="3 6" id="KW-1133">Transmembrane helix</keyword>
<dbReference type="InterPro" id="IPR006260">
    <property type="entry name" value="TonB/TolA_C"/>
</dbReference>
<feature type="domain" description="TonB C-terminal" evidence="7">
    <location>
        <begin position="336"/>
        <end position="442"/>
    </location>
</feature>
<dbReference type="GO" id="GO:0055085">
    <property type="term" value="P:transmembrane transport"/>
    <property type="evidence" value="ECO:0007669"/>
    <property type="project" value="InterPro"/>
</dbReference>
<dbReference type="AlphaFoldDB" id="A0A939EW76"/>
<dbReference type="SUPFAM" id="SSF74653">
    <property type="entry name" value="TolA/TonB C-terminal domain"/>
    <property type="match status" value="1"/>
</dbReference>